<evidence type="ECO:0000313" key="2">
    <source>
        <dbReference type="EMBL" id="KAL3741226.1"/>
    </source>
</evidence>
<organism evidence="2 3">
    <name type="scientific">Eucalyptus globulus</name>
    <name type="common">Tasmanian blue gum</name>
    <dbReference type="NCBI Taxonomy" id="34317"/>
    <lineage>
        <taxon>Eukaryota</taxon>
        <taxon>Viridiplantae</taxon>
        <taxon>Streptophyta</taxon>
        <taxon>Embryophyta</taxon>
        <taxon>Tracheophyta</taxon>
        <taxon>Spermatophyta</taxon>
        <taxon>Magnoliopsida</taxon>
        <taxon>eudicotyledons</taxon>
        <taxon>Gunneridae</taxon>
        <taxon>Pentapetalae</taxon>
        <taxon>rosids</taxon>
        <taxon>malvids</taxon>
        <taxon>Myrtales</taxon>
        <taxon>Myrtaceae</taxon>
        <taxon>Myrtoideae</taxon>
        <taxon>Eucalypteae</taxon>
        <taxon>Eucalyptus</taxon>
    </lineage>
</organism>
<gene>
    <name evidence="2" type="ORF">ACJRO7_016799</name>
</gene>
<keyword evidence="1" id="KW-1133">Transmembrane helix</keyword>
<name>A0ABD3KMY8_EUCGL</name>
<keyword evidence="3" id="KW-1185">Reference proteome</keyword>
<dbReference type="EMBL" id="JBJKBG010000004">
    <property type="protein sequence ID" value="KAL3741226.1"/>
    <property type="molecule type" value="Genomic_DNA"/>
</dbReference>
<evidence type="ECO:0000256" key="1">
    <source>
        <dbReference type="SAM" id="Phobius"/>
    </source>
</evidence>
<keyword evidence="1" id="KW-0472">Membrane</keyword>
<comment type="caution">
    <text evidence="2">The sequence shown here is derived from an EMBL/GenBank/DDBJ whole genome shotgun (WGS) entry which is preliminary data.</text>
</comment>
<accession>A0ABD3KMY8</accession>
<protein>
    <submittedName>
        <fullName evidence="2">Uncharacterized protein</fullName>
    </submittedName>
</protein>
<dbReference type="AlphaFoldDB" id="A0ABD3KMY8"/>
<reference evidence="2 3" key="1">
    <citation type="submission" date="2024-11" db="EMBL/GenBank/DDBJ databases">
        <title>Chromosome-level genome assembly of Eucalyptus globulus Labill. provides insights into its genome evolution.</title>
        <authorList>
            <person name="Li X."/>
        </authorList>
    </citation>
    <scope>NUCLEOTIDE SEQUENCE [LARGE SCALE GENOMIC DNA]</scope>
    <source>
        <strain evidence="2">CL2024</strain>
        <tissue evidence="2">Fresh tender leaves</tissue>
    </source>
</reference>
<sequence length="114" mass="13321">MFYLKQVIRAIIGCRREAVGLEENSTPIKTKFKQLSLRFEEMGGAFSGFRGALYAMKSVSYLLIMILLYGLVCYWPEESNKLRKDSKEYEMEGYCSMGHLSWCWRNLEEVSAYM</sequence>
<evidence type="ECO:0000313" key="3">
    <source>
        <dbReference type="Proteomes" id="UP001634007"/>
    </source>
</evidence>
<dbReference type="Proteomes" id="UP001634007">
    <property type="component" value="Unassembled WGS sequence"/>
</dbReference>
<feature type="transmembrane region" description="Helical" evidence="1">
    <location>
        <begin position="52"/>
        <end position="75"/>
    </location>
</feature>
<proteinExistence type="predicted"/>
<keyword evidence="1" id="KW-0812">Transmembrane</keyword>